<dbReference type="Pfam" id="PF07070">
    <property type="entry name" value="Spo0M"/>
    <property type="match status" value="1"/>
</dbReference>
<dbReference type="PANTHER" id="PTHR40053:SF1">
    <property type="entry name" value="SPORULATION-CONTROL PROTEIN SPO0M"/>
    <property type="match status" value="1"/>
</dbReference>
<accession>A0A4V6NZ73</accession>
<sequence length="247" mass="28047">MVFFKALASLGVGAATIDTKLEGTQFFPGDTVNGEVFIRGGQAEQQVDEIYLYLVVDISKNDKKTAHVLKSYHLSTSFLIEANGSHSVPFKIKLPLETPMSSGAFPVYLKTGLDIKMAIDPSDTDRIEVLPTPYVQKVLQQFEDAGFVLYQIHNEFDDQCDPPFFQMLKYKPTGSYHGFVDEMIIYINHNGNEVNMDVEMNRSARFLRSNFHWSIDDPEGTLHVNDEHIYQDPVDKIQDMLNRKTLS</sequence>
<organism evidence="1 2">
    <name type="scientific">Hazenella coriacea</name>
    <dbReference type="NCBI Taxonomy" id="1179467"/>
    <lineage>
        <taxon>Bacteria</taxon>
        <taxon>Bacillati</taxon>
        <taxon>Bacillota</taxon>
        <taxon>Bacilli</taxon>
        <taxon>Bacillales</taxon>
        <taxon>Thermoactinomycetaceae</taxon>
        <taxon>Hazenella</taxon>
    </lineage>
</organism>
<dbReference type="RefSeq" id="WP_131926457.1">
    <property type="nucleotide sequence ID" value="NZ_SMAG01000010.1"/>
</dbReference>
<protein>
    <submittedName>
        <fullName evidence="1">Sporulation-control protein</fullName>
    </submittedName>
</protein>
<dbReference type="EMBL" id="SMAG01000010">
    <property type="protein sequence ID" value="TCS92830.1"/>
    <property type="molecule type" value="Genomic_DNA"/>
</dbReference>
<reference evidence="1 2" key="1">
    <citation type="submission" date="2019-03" db="EMBL/GenBank/DDBJ databases">
        <title>Genomic Encyclopedia of Type Strains, Phase IV (KMG-IV): sequencing the most valuable type-strain genomes for metagenomic binning, comparative biology and taxonomic classification.</title>
        <authorList>
            <person name="Goeker M."/>
        </authorList>
    </citation>
    <scope>NUCLEOTIDE SEQUENCE [LARGE SCALE GENOMIC DNA]</scope>
    <source>
        <strain evidence="1 2">DSM 45707</strain>
    </source>
</reference>
<proteinExistence type="predicted"/>
<keyword evidence="2" id="KW-1185">Reference proteome</keyword>
<evidence type="ECO:0000313" key="2">
    <source>
        <dbReference type="Proteomes" id="UP000294937"/>
    </source>
</evidence>
<gene>
    <name evidence="1" type="ORF">EDD58_11057</name>
</gene>
<dbReference type="Proteomes" id="UP000294937">
    <property type="component" value="Unassembled WGS sequence"/>
</dbReference>
<name>A0A4V6NZ73_9BACL</name>
<dbReference type="InterPro" id="IPR009776">
    <property type="entry name" value="Spore_0_M"/>
</dbReference>
<dbReference type="OrthoDB" id="2987557at2"/>
<evidence type="ECO:0000313" key="1">
    <source>
        <dbReference type="EMBL" id="TCS92830.1"/>
    </source>
</evidence>
<comment type="caution">
    <text evidence="1">The sequence shown here is derived from an EMBL/GenBank/DDBJ whole genome shotgun (WGS) entry which is preliminary data.</text>
</comment>
<dbReference type="PANTHER" id="PTHR40053">
    <property type="entry name" value="SPORULATION-CONTROL PROTEIN SPO0M"/>
    <property type="match status" value="1"/>
</dbReference>
<dbReference type="AlphaFoldDB" id="A0A4V6NZ73"/>